<name>A0ACB6Z604_THEGA</name>
<sequence length="184" mass="20694">MIPRNSLQQLHDLDRASPQFHEQLSNFLRGNEYRNVFPKLQGEDFAWLIEYLDSVLVGIPDPTGSIFQECLHELGKICRVREILPKSCTVSDSLLEIGLPSTSGYAYDGALDGSKVRIQRVRSYPEGDPQEVKQTFHQVAATWKRLTHRNIVPLLGVTIDPLQLISDWMSGEDLMASTISTPAT</sequence>
<accession>A0ACB6Z604</accession>
<dbReference type="Proteomes" id="UP000886501">
    <property type="component" value="Unassembled WGS sequence"/>
</dbReference>
<reference evidence="1" key="1">
    <citation type="submission" date="2019-10" db="EMBL/GenBank/DDBJ databases">
        <authorList>
            <consortium name="DOE Joint Genome Institute"/>
            <person name="Kuo A."/>
            <person name="Miyauchi S."/>
            <person name="Kiss E."/>
            <person name="Drula E."/>
            <person name="Kohler A."/>
            <person name="Sanchez-Garcia M."/>
            <person name="Andreopoulos B."/>
            <person name="Barry K.W."/>
            <person name="Bonito G."/>
            <person name="Buee M."/>
            <person name="Carver A."/>
            <person name="Chen C."/>
            <person name="Cichocki N."/>
            <person name="Clum A."/>
            <person name="Culley D."/>
            <person name="Crous P.W."/>
            <person name="Fauchery L."/>
            <person name="Girlanda M."/>
            <person name="Hayes R."/>
            <person name="Keri Z."/>
            <person name="Labutti K."/>
            <person name="Lipzen A."/>
            <person name="Lombard V."/>
            <person name="Magnuson J."/>
            <person name="Maillard F."/>
            <person name="Morin E."/>
            <person name="Murat C."/>
            <person name="Nolan M."/>
            <person name="Ohm R."/>
            <person name="Pangilinan J."/>
            <person name="Pereira M."/>
            <person name="Perotto S."/>
            <person name="Peter M."/>
            <person name="Riley R."/>
            <person name="Sitrit Y."/>
            <person name="Stielow B."/>
            <person name="Szollosi G."/>
            <person name="Zifcakova L."/>
            <person name="Stursova M."/>
            <person name="Spatafora J.W."/>
            <person name="Tedersoo L."/>
            <person name="Vaario L.-M."/>
            <person name="Yamada A."/>
            <person name="Yan M."/>
            <person name="Wang P."/>
            <person name="Xu J."/>
            <person name="Bruns T."/>
            <person name="Baldrian P."/>
            <person name="Vilgalys R."/>
            <person name="Henrissat B."/>
            <person name="Grigoriev I.V."/>
            <person name="Hibbett D."/>
            <person name="Nagy L.G."/>
            <person name="Martin F.M."/>
        </authorList>
    </citation>
    <scope>NUCLEOTIDE SEQUENCE</scope>
    <source>
        <strain evidence="1">P2</strain>
    </source>
</reference>
<comment type="caution">
    <text evidence="1">The sequence shown here is derived from an EMBL/GenBank/DDBJ whole genome shotgun (WGS) entry which is preliminary data.</text>
</comment>
<organism evidence="1 2">
    <name type="scientific">Thelephora ganbajun</name>
    <name type="common">Ganba fungus</name>
    <dbReference type="NCBI Taxonomy" id="370292"/>
    <lineage>
        <taxon>Eukaryota</taxon>
        <taxon>Fungi</taxon>
        <taxon>Dikarya</taxon>
        <taxon>Basidiomycota</taxon>
        <taxon>Agaricomycotina</taxon>
        <taxon>Agaricomycetes</taxon>
        <taxon>Thelephorales</taxon>
        <taxon>Thelephoraceae</taxon>
        <taxon>Thelephora</taxon>
    </lineage>
</organism>
<dbReference type="EMBL" id="MU118112">
    <property type="protein sequence ID" value="KAF9644929.1"/>
    <property type="molecule type" value="Genomic_DNA"/>
</dbReference>
<proteinExistence type="predicted"/>
<gene>
    <name evidence="1" type="ORF">BDM02DRAFT_823150</name>
</gene>
<reference evidence="1" key="2">
    <citation type="journal article" date="2020" name="Nat. Commun.">
        <title>Large-scale genome sequencing of mycorrhizal fungi provides insights into the early evolution of symbiotic traits.</title>
        <authorList>
            <person name="Miyauchi S."/>
            <person name="Kiss E."/>
            <person name="Kuo A."/>
            <person name="Drula E."/>
            <person name="Kohler A."/>
            <person name="Sanchez-Garcia M."/>
            <person name="Morin E."/>
            <person name="Andreopoulos B."/>
            <person name="Barry K.W."/>
            <person name="Bonito G."/>
            <person name="Buee M."/>
            <person name="Carver A."/>
            <person name="Chen C."/>
            <person name="Cichocki N."/>
            <person name="Clum A."/>
            <person name="Culley D."/>
            <person name="Crous P.W."/>
            <person name="Fauchery L."/>
            <person name="Girlanda M."/>
            <person name="Hayes R.D."/>
            <person name="Keri Z."/>
            <person name="LaButti K."/>
            <person name="Lipzen A."/>
            <person name="Lombard V."/>
            <person name="Magnuson J."/>
            <person name="Maillard F."/>
            <person name="Murat C."/>
            <person name="Nolan M."/>
            <person name="Ohm R.A."/>
            <person name="Pangilinan J."/>
            <person name="Pereira M.F."/>
            <person name="Perotto S."/>
            <person name="Peter M."/>
            <person name="Pfister S."/>
            <person name="Riley R."/>
            <person name="Sitrit Y."/>
            <person name="Stielow J.B."/>
            <person name="Szollosi G."/>
            <person name="Zifcakova L."/>
            <person name="Stursova M."/>
            <person name="Spatafora J.W."/>
            <person name="Tedersoo L."/>
            <person name="Vaario L.M."/>
            <person name="Yamada A."/>
            <person name="Yan M."/>
            <person name="Wang P."/>
            <person name="Xu J."/>
            <person name="Bruns T."/>
            <person name="Baldrian P."/>
            <person name="Vilgalys R."/>
            <person name="Dunand C."/>
            <person name="Henrissat B."/>
            <person name="Grigoriev I.V."/>
            <person name="Hibbett D."/>
            <person name="Nagy L.G."/>
            <person name="Martin F.M."/>
        </authorList>
    </citation>
    <scope>NUCLEOTIDE SEQUENCE</scope>
    <source>
        <strain evidence="1">P2</strain>
    </source>
</reference>
<keyword evidence="2" id="KW-1185">Reference proteome</keyword>
<evidence type="ECO:0000313" key="2">
    <source>
        <dbReference type="Proteomes" id="UP000886501"/>
    </source>
</evidence>
<protein>
    <submittedName>
        <fullName evidence="1">Uncharacterized protein</fullName>
    </submittedName>
</protein>
<evidence type="ECO:0000313" key="1">
    <source>
        <dbReference type="EMBL" id="KAF9644929.1"/>
    </source>
</evidence>